<evidence type="ECO:0000259" key="3">
    <source>
        <dbReference type="Pfam" id="PF00724"/>
    </source>
</evidence>
<dbReference type="GO" id="GO:0016491">
    <property type="term" value="F:oxidoreductase activity"/>
    <property type="evidence" value="ECO:0007669"/>
    <property type="project" value="UniProtKB-KW"/>
</dbReference>
<keyword evidence="1" id="KW-0285">Flavoprotein</keyword>
<dbReference type="InterPro" id="IPR051799">
    <property type="entry name" value="NADH_flavin_oxidoreductase"/>
</dbReference>
<evidence type="ECO:0000313" key="5">
    <source>
        <dbReference type="Proteomes" id="UP000192408"/>
    </source>
</evidence>
<organism evidence="4 5">
    <name type="scientific">Pasteurella testudinis DSM 23072</name>
    <dbReference type="NCBI Taxonomy" id="1122938"/>
    <lineage>
        <taxon>Bacteria</taxon>
        <taxon>Pseudomonadati</taxon>
        <taxon>Pseudomonadota</taxon>
        <taxon>Gammaproteobacteria</taxon>
        <taxon>Pasteurellales</taxon>
        <taxon>Pasteurellaceae</taxon>
        <taxon>Pasteurella</taxon>
    </lineage>
</organism>
<dbReference type="RefSeq" id="WP_084257924.1">
    <property type="nucleotide sequence ID" value="NZ_FWWV01000057.1"/>
</dbReference>
<dbReference type="STRING" id="1122938.SAMN05660772_01305"/>
<keyword evidence="2" id="KW-0560">Oxidoreductase</keyword>
<accession>A0A1W1V841</accession>
<evidence type="ECO:0000256" key="1">
    <source>
        <dbReference type="ARBA" id="ARBA00022630"/>
    </source>
</evidence>
<dbReference type="InterPro" id="IPR001155">
    <property type="entry name" value="OxRdtase_FMN_N"/>
</dbReference>
<dbReference type="PANTHER" id="PTHR43656:SF2">
    <property type="entry name" value="BINDING OXIDOREDUCTASE, PUTATIVE (AFU_ORTHOLOGUE AFUA_2G08260)-RELATED"/>
    <property type="match status" value="1"/>
</dbReference>
<dbReference type="InterPro" id="IPR013785">
    <property type="entry name" value="Aldolase_TIM"/>
</dbReference>
<dbReference type="SUPFAM" id="SSF51395">
    <property type="entry name" value="FMN-linked oxidoreductases"/>
    <property type="match status" value="1"/>
</dbReference>
<dbReference type="CDD" id="cd04735">
    <property type="entry name" value="OYE_like_4_FMN"/>
    <property type="match status" value="1"/>
</dbReference>
<proteinExistence type="predicted"/>
<dbReference type="Gene3D" id="3.20.20.70">
    <property type="entry name" value="Aldolase class I"/>
    <property type="match status" value="1"/>
</dbReference>
<keyword evidence="5" id="KW-1185">Reference proteome</keyword>
<dbReference type="Pfam" id="PF00724">
    <property type="entry name" value="Oxidored_FMN"/>
    <property type="match status" value="1"/>
</dbReference>
<feature type="domain" description="NADH:flavin oxidoreductase/NADH oxidase N-terminal" evidence="3">
    <location>
        <begin position="8"/>
        <end position="325"/>
    </location>
</feature>
<reference evidence="5" key="1">
    <citation type="submission" date="2017-04" db="EMBL/GenBank/DDBJ databases">
        <authorList>
            <person name="Varghese N."/>
            <person name="Submissions S."/>
        </authorList>
    </citation>
    <scope>NUCLEOTIDE SEQUENCE [LARGE SCALE GENOMIC DNA]</scope>
    <source>
        <strain evidence="5">DSM 23072</strain>
    </source>
</reference>
<evidence type="ECO:0000313" key="4">
    <source>
        <dbReference type="EMBL" id="SMB89164.1"/>
    </source>
</evidence>
<protein>
    <submittedName>
        <fullName evidence="4">2,4-dienoyl-CoA reductase</fullName>
    </submittedName>
</protein>
<dbReference type="AlphaFoldDB" id="A0A1W1V841"/>
<dbReference type="Proteomes" id="UP000192408">
    <property type="component" value="Unassembled WGS sequence"/>
</dbReference>
<evidence type="ECO:0000256" key="2">
    <source>
        <dbReference type="ARBA" id="ARBA00023002"/>
    </source>
</evidence>
<name>A0A1W1V841_9PAST</name>
<sequence>MNPQFAPLFQPYTFNNGVTIKNRLVVAPMTHWASNDDGAISAAERLFLQGKADGFGLFVSAATLVYSENGKAFAGQPYAFDERHLPSLREVAKMAHQGGAKALLQLHHGGSKAITDNAVAPCSTEKARELTALEIDELVQAFAYATDLAIQAGFDGVEIMGCNGFLIQQFTSRQSNRRSDKWGEPSAFPLAVVNAVVNARANAKRPDFIVGYRFSPEEAGERGLTMADTFALVDALTEQPIQYLHMSLWDFNKKARRGADTNRPRIDLVHQRLNGKLPLIGVGNLRTPERMVQAINSGFAEFIALGKAVLINPDLVAKLQSGREADIDTEIDLSRPDRYCFPARLWAMQQKGLSFLPPNKGSDWQPWDVQDHQQA</sequence>
<dbReference type="GO" id="GO:0010181">
    <property type="term" value="F:FMN binding"/>
    <property type="evidence" value="ECO:0007669"/>
    <property type="project" value="InterPro"/>
</dbReference>
<gene>
    <name evidence="4" type="ORF">SAMN05660772_01305</name>
</gene>
<dbReference type="EMBL" id="FWWV01000057">
    <property type="protein sequence ID" value="SMB89164.1"/>
    <property type="molecule type" value="Genomic_DNA"/>
</dbReference>
<dbReference type="PANTHER" id="PTHR43656">
    <property type="entry name" value="BINDING OXIDOREDUCTASE, PUTATIVE (AFU_ORTHOLOGUE AFUA_2G08260)-RELATED"/>
    <property type="match status" value="1"/>
</dbReference>